<evidence type="ECO:0000313" key="2">
    <source>
        <dbReference type="Proteomes" id="UP000179230"/>
    </source>
</evidence>
<comment type="caution">
    <text evidence="1">The sequence shown here is derived from an EMBL/GenBank/DDBJ whole genome shotgun (WGS) entry which is preliminary data.</text>
</comment>
<evidence type="ECO:0000313" key="1">
    <source>
        <dbReference type="EMBL" id="OGG88452.1"/>
    </source>
</evidence>
<dbReference type="SUPFAM" id="SSF52540">
    <property type="entry name" value="P-loop containing nucleoside triphosphate hydrolases"/>
    <property type="match status" value="1"/>
</dbReference>
<dbReference type="AlphaFoldDB" id="A0A1F6FRF8"/>
<dbReference type="EMBL" id="MFMT01000020">
    <property type="protein sequence ID" value="OGG88452.1"/>
    <property type="molecule type" value="Genomic_DNA"/>
</dbReference>
<dbReference type="Gene3D" id="3.40.50.300">
    <property type="entry name" value="P-loop containing nucleotide triphosphate hydrolases"/>
    <property type="match status" value="1"/>
</dbReference>
<sequence length="202" mass="22997">MERKHIITISGKPGSGKSTTADKVAELLGYTRHSSGDIVRQVLAKHKMTLAEYNDRAEHDHSLDSAVDGKLRELRNKQDVVVDSRLGFYWIPESFKVYLDLDMAVATARIIKDAVNNTSRSNTGEGNSSLADVTTQVRKRMENEQGRFRAMYHVDPYNLSHFDLVIDTSNQTPQTVALKVFEVYRLWLTAEIWKQERSAIQK</sequence>
<gene>
    <name evidence="1" type="ORF">A2592_01265</name>
</gene>
<proteinExistence type="predicted"/>
<organism evidence="1 2">
    <name type="scientific">Candidatus Kaiserbacteria bacterium RIFOXYD1_FULL_42_15</name>
    <dbReference type="NCBI Taxonomy" id="1798532"/>
    <lineage>
        <taxon>Bacteria</taxon>
        <taxon>Candidatus Kaiseribacteriota</taxon>
    </lineage>
</organism>
<dbReference type="Proteomes" id="UP000179230">
    <property type="component" value="Unassembled WGS sequence"/>
</dbReference>
<name>A0A1F6FRF8_9BACT</name>
<reference evidence="1 2" key="1">
    <citation type="journal article" date="2016" name="Nat. Commun.">
        <title>Thousands of microbial genomes shed light on interconnected biogeochemical processes in an aquifer system.</title>
        <authorList>
            <person name="Anantharaman K."/>
            <person name="Brown C.T."/>
            <person name="Hug L.A."/>
            <person name="Sharon I."/>
            <person name="Castelle C.J."/>
            <person name="Probst A.J."/>
            <person name="Thomas B.C."/>
            <person name="Singh A."/>
            <person name="Wilkins M.J."/>
            <person name="Karaoz U."/>
            <person name="Brodie E.L."/>
            <person name="Williams K.H."/>
            <person name="Hubbard S.S."/>
            <person name="Banfield J.F."/>
        </authorList>
    </citation>
    <scope>NUCLEOTIDE SEQUENCE [LARGE SCALE GENOMIC DNA]</scope>
</reference>
<dbReference type="InterPro" id="IPR027417">
    <property type="entry name" value="P-loop_NTPase"/>
</dbReference>
<protein>
    <recommendedName>
        <fullName evidence="3">(d)CMP kinase</fullName>
    </recommendedName>
</protein>
<accession>A0A1F6FRF8</accession>
<dbReference type="Pfam" id="PF13189">
    <property type="entry name" value="Cytidylate_kin2"/>
    <property type="match status" value="1"/>
</dbReference>
<evidence type="ECO:0008006" key="3">
    <source>
        <dbReference type="Google" id="ProtNLM"/>
    </source>
</evidence>